<accession>A0AAN7SAK7</accession>
<organism evidence="1 2">
    <name type="scientific">Aquatica leii</name>
    <dbReference type="NCBI Taxonomy" id="1421715"/>
    <lineage>
        <taxon>Eukaryota</taxon>
        <taxon>Metazoa</taxon>
        <taxon>Ecdysozoa</taxon>
        <taxon>Arthropoda</taxon>
        <taxon>Hexapoda</taxon>
        <taxon>Insecta</taxon>
        <taxon>Pterygota</taxon>
        <taxon>Neoptera</taxon>
        <taxon>Endopterygota</taxon>
        <taxon>Coleoptera</taxon>
        <taxon>Polyphaga</taxon>
        <taxon>Elateriformia</taxon>
        <taxon>Elateroidea</taxon>
        <taxon>Lampyridae</taxon>
        <taxon>Luciolinae</taxon>
        <taxon>Aquatica</taxon>
    </lineage>
</organism>
<protein>
    <submittedName>
        <fullName evidence="1">Uncharacterized protein</fullName>
    </submittedName>
</protein>
<gene>
    <name evidence="1" type="ORF">RN001_005440</name>
</gene>
<dbReference type="Proteomes" id="UP001353858">
    <property type="component" value="Unassembled WGS sequence"/>
</dbReference>
<evidence type="ECO:0000313" key="1">
    <source>
        <dbReference type="EMBL" id="KAK4882121.1"/>
    </source>
</evidence>
<reference evidence="2" key="1">
    <citation type="submission" date="2023-01" db="EMBL/GenBank/DDBJ databases">
        <title>Key to firefly adult light organ development and bioluminescence: homeobox transcription factors regulate luciferase expression and transportation to peroxisome.</title>
        <authorList>
            <person name="Fu X."/>
        </authorList>
    </citation>
    <scope>NUCLEOTIDE SEQUENCE [LARGE SCALE GENOMIC DNA]</scope>
</reference>
<sequence length="100" mass="11543">MIILIRITVEAIACVIKYLIEDSEDIIFLLLIMGIIESKFISNPIHILNHVYAEIEIKVLMIKFNPSRTSGNQKWSGAIPIFKKSPEFIIIRRFELSIVE</sequence>
<dbReference type="EMBL" id="JARPUR010000002">
    <property type="protein sequence ID" value="KAK4882121.1"/>
    <property type="molecule type" value="Genomic_DNA"/>
</dbReference>
<comment type="caution">
    <text evidence="1">The sequence shown here is derived from an EMBL/GenBank/DDBJ whole genome shotgun (WGS) entry which is preliminary data.</text>
</comment>
<evidence type="ECO:0000313" key="2">
    <source>
        <dbReference type="Proteomes" id="UP001353858"/>
    </source>
</evidence>
<dbReference type="AlphaFoldDB" id="A0AAN7SAK7"/>
<proteinExistence type="predicted"/>
<name>A0AAN7SAK7_9COLE</name>
<keyword evidence="2" id="KW-1185">Reference proteome</keyword>